<feature type="non-terminal residue" evidence="14">
    <location>
        <position position="1263"/>
    </location>
</feature>
<dbReference type="EMBL" id="VZSR01000920">
    <property type="protein sequence ID" value="NWZ36662.1"/>
    <property type="molecule type" value="Genomic_DNA"/>
</dbReference>
<organism evidence="14 15">
    <name type="scientific">Brachypodius melanocephalos</name>
    <name type="common">black-headed bulbul</name>
    <dbReference type="NCBI Taxonomy" id="3235156"/>
    <lineage>
        <taxon>Eukaryota</taxon>
        <taxon>Metazoa</taxon>
        <taxon>Chordata</taxon>
        <taxon>Craniata</taxon>
        <taxon>Vertebrata</taxon>
        <taxon>Euteleostomi</taxon>
        <taxon>Archelosauria</taxon>
        <taxon>Archosauria</taxon>
        <taxon>Dinosauria</taxon>
        <taxon>Saurischia</taxon>
        <taxon>Theropoda</taxon>
        <taxon>Coelurosauria</taxon>
        <taxon>Aves</taxon>
        <taxon>Neognathae</taxon>
        <taxon>Neoaves</taxon>
        <taxon>Telluraves</taxon>
        <taxon>Australaves</taxon>
        <taxon>Passeriformes</taxon>
        <taxon>Sylvioidea</taxon>
        <taxon>Pycnonotidae</taxon>
        <taxon>Brachypodius</taxon>
    </lineage>
</organism>
<evidence type="ECO:0000313" key="14">
    <source>
        <dbReference type="EMBL" id="NWZ36662.1"/>
    </source>
</evidence>
<gene>
    <name evidence="14" type="primary">Umodl1_0</name>
    <name evidence="14" type="ORF">BRAATR_R12962</name>
</gene>
<dbReference type="PROSITE" id="PS01187">
    <property type="entry name" value="EGF_CA"/>
    <property type="match status" value="2"/>
</dbReference>
<dbReference type="AlphaFoldDB" id="A0A7K7M1Q5"/>
<evidence type="ECO:0000313" key="15">
    <source>
        <dbReference type="Proteomes" id="UP000540762"/>
    </source>
</evidence>
<evidence type="ECO:0000256" key="5">
    <source>
        <dbReference type="ARBA" id="ARBA00023180"/>
    </source>
</evidence>
<evidence type="ECO:0000256" key="3">
    <source>
        <dbReference type="ARBA" id="ARBA00022737"/>
    </source>
</evidence>
<dbReference type="InterPro" id="IPR000742">
    <property type="entry name" value="EGF"/>
</dbReference>
<dbReference type="InterPro" id="IPR055355">
    <property type="entry name" value="ZP-C"/>
</dbReference>
<reference evidence="14 15" key="1">
    <citation type="submission" date="2019-09" db="EMBL/GenBank/DDBJ databases">
        <title>Bird 10,000 Genomes (B10K) Project - Family phase.</title>
        <authorList>
            <person name="Zhang G."/>
        </authorList>
    </citation>
    <scope>NUCLEOTIDE SEQUENCE [LARGE SCALE GENOMIC DNA]</scope>
    <source>
        <strain evidence="14">OUT-0037</strain>
        <tissue evidence="14">Liver</tissue>
    </source>
</reference>
<dbReference type="CDD" id="cd00054">
    <property type="entry name" value="EGF_CA"/>
    <property type="match status" value="2"/>
</dbReference>
<keyword evidence="8" id="KW-0472">Membrane</keyword>
<comment type="caution">
    <text evidence="14">The sequence shown here is derived from an EMBL/GenBank/DDBJ whole genome shotgun (WGS) entry which is preliminary data.</text>
</comment>
<keyword evidence="4" id="KW-1015">Disulfide bond</keyword>
<dbReference type="FunFam" id="2.10.25.10:FF:000038">
    <property type="entry name" value="Fibrillin 2"/>
    <property type="match status" value="1"/>
</dbReference>
<feature type="region of interest" description="Disordered" evidence="7">
    <location>
        <begin position="588"/>
        <end position="626"/>
    </location>
</feature>
<feature type="domain" description="EGF-like" evidence="10">
    <location>
        <begin position="482"/>
        <end position="527"/>
    </location>
</feature>
<evidence type="ECO:0000259" key="10">
    <source>
        <dbReference type="PROSITE" id="PS50026"/>
    </source>
</evidence>
<comment type="caution">
    <text evidence="6">Lacks conserved residue(s) required for the propagation of feature annotation.</text>
</comment>
<evidence type="ECO:0000259" key="13">
    <source>
        <dbReference type="PROSITE" id="PS51390"/>
    </source>
</evidence>
<dbReference type="GO" id="GO:0071944">
    <property type="term" value="C:cell periphery"/>
    <property type="evidence" value="ECO:0007669"/>
    <property type="project" value="UniProtKB-ARBA"/>
</dbReference>
<dbReference type="InterPro" id="IPR001881">
    <property type="entry name" value="EGF-like_Ca-bd_dom"/>
</dbReference>
<dbReference type="SMART" id="SM00217">
    <property type="entry name" value="WAP"/>
    <property type="match status" value="1"/>
</dbReference>
<keyword evidence="8" id="KW-1133">Transmembrane helix</keyword>
<dbReference type="PANTHER" id="PTHR14002:SF22">
    <property type="entry name" value="UROMODULIN-LIKE 1"/>
    <property type="match status" value="1"/>
</dbReference>
<dbReference type="InterPro" id="IPR000082">
    <property type="entry name" value="SEA_dom"/>
</dbReference>
<keyword evidence="2" id="KW-0732">Signal</keyword>
<dbReference type="SUPFAM" id="SSF57256">
    <property type="entry name" value="Elafin-like"/>
    <property type="match status" value="1"/>
</dbReference>
<dbReference type="InterPro" id="IPR049883">
    <property type="entry name" value="NOTCH1_EGF-like"/>
</dbReference>
<dbReference type="Gene3D" id="4.10.75.10">
    <property type="entry name" value="Elafin-like"/>
    <property type="match status" value="1"/>
</dbReference>
<dbReference type="PANTHER" id="PTHR14002">
    <property type="entry name" value="ENDOGLIN/TGF-BETA RECEPTOR TYPE III"/>
    <property type="match status" value="1"/>
</dbReference>
<evidence type="ECO:0000256" key="4">
    <source>
        <dbReference type="ARBA" id="ARBA00023157"/>
    </source>
</evidence>
<protein>
    <submittedName>
        <fullName evidence="14">UROL1 protein</fullName>
    </submittedName>
</protein>
<dbReference type="PROSITE" id="PS51041">
    <property type="entry name" value="EMI"/>
    <property type="match status" value="1"/>
</dbReference>
<keyword evidence="15" id="KW-1185">Reference proteome</keyword>
<evidence type="ECO:0000256" key="8">
    <source>
        <dbReference type="SAM" id="Phobius"/>
    </source>
</evidence>
<evidence type="ECO:0000259" key="9">
    <source>
        <dbReference type="PROSITE" id="PS50024"/>
    </source>
</evidence>
<dbReference type="PROSITE" id="PS50024">
    <property type="entry name" value="SEA"/>
    <property type="match status" value="2"/>
</dbReference>
<sequence length="1263" mass="138741">EKGLSLLGYHLCNYTLSRSVFKMVAYQKSYEKNTSCGGWIPWMVCPQTRYRTEFHSVEVPETITLTDCCEGYEQVGLYCSLALNRSSVFASRPGICPVKDMETFDYPCTFDTECPGLKKCCSSSKGAGCVDPMPEGRTFWYNVTVLVKMDFNELTRVDSHFLNHSRLLHSMITGALQPLDPSVHHVQSNPGDIYAGTVASQLLLGLHRAAPLAEVSSSLKAMVKRVYEVIDAEVQDVNECSYAEFNACPEKSSCVNLEGYYSCHPQHEHATVIPPWLSPRKEGKKYPSAITNHRLLSVTSNSFETSWLVSSTLNHTFHVWVSKGNETVQNLKTDEMQMVVSHLEAGVMYSVEISYETCGKTIISQQNVKTEAKIFDVTMRILNYNFTDDFHNSSSSAYEEFSRLLLTELENSFPPNISALYQSGKLKVQIESLAAGSIIVRLRITMQDPEFPVDASTFAPVLSYLHNGSVLVVDQQNTTVEDWDECASQAENDCSVFAECINLMGSYTCRCKTTMDTNPSLPGRNCEGEIVDPLAKTKAPERRTSTVFALEEGSPAGPAPTATMETAAAVGSGSSTVTLLPAALALDDKQASHSHTSAPPTPWEKGLAPQMGCSPKHTHGHSQARATQFSSAFQIKQLPPALPQLLLCPTPALEVTLTQLCWPQGMLTLPPLWEQMERWEGRTALGLRDTLEPWGHQLCQAPLQPPARPAVSTHPMVNCLFLTFCLFSYLAAFQKLSGTVQITNMGNSPGFSNTSSEEYQTFAQLFVDEVRKSLPPEVLQQMDAGLIKVLVTGVTNGSTVVSFNLLLAEEVDVHHVITTFCEALEHSSYLSINRSSLSIHGEEQPKATVMDKKPVNCTISPVTSLQTPADVSSPASLDFSPAEHRALEDTMFSSKVLTPLTTDPMATPVVSPQASSAPLVKPTQEVSIKDAVSVLCEIERIVLVIQKRFLQQESIPESSLFLGEPGCNVSTSNGTHAVLQAGWSDCGTQVETNMTTTVVKTTLRNDVSAQGIIHHLNLASPIHCVFQNDVLTSSGYTAEGLYTIFEDLHGSGHFRTEMQLFIGNSPIPKNFSVSASEDVLIKVGMQRADSKLKVVLTDCWATPTNNSVDPLSFVFISNSCPIPNTYTTLLENGNSSKAQFKMKIFSFVNNSVVYLHCRIRICMESPGSTCRTRCHARARLLKAGETIALHRTSWGPLCKSAASKSKRGKEAGMGIGSIILTALAVFGFVLGVVTLLIFQYQRKTGRYNLRIKSDNFSYQVFYD</sequence>
<dbReference type="GO" id="GO:0030414">
    <property type="term" value="F:peptidase inhibitor activity"/>
    <property type="evidence" value="ECO:0007669"/>
    <property type="project" value="InterPro"/>
</dbReference>
<dbReference type="PROSITE" id="PS51034">
    <property type="entry name" value="ZP_2"/>
    <property type="match status" value="1"/>
</dbReference>
<dbReference type="InterPro" id="IPR036645">
    <property type="entry name" value="Elafin-like_sf"/>
</dbReference>
<dbReference type="Gene3D" id="2.60.40.3210">
    <property type="entry name" value="Zona pellucida, ZP-N domain"/>
    <property type="match status" value="1"/>
</dbReference>
<feature type="non-terminal residue" evidence="14">
    <location>
        <position position="1"/>
    </location>
</feature>
<dbReference type="Proteomes" id="UP000540762">
    <property type="component" value="Unassembled WGS sequence"/>
</dbReference>
<dbReference type="Gene3D" id="2.60.40.4100">
    <property type="entry name" value="Zona pellucida, ZP-C domain"/>
    <property type="match status" value="1"/>
</dbReference>
<evidence type="ECO:0000259" key="11">
    <source>
        <dbReference type="PROSITE" id="PS51034"/>
    </source>
</evidence>
<dbReference type="PRINTS" id="PR00023">
    <property type="entry name" value="ZPELLUCIDA"/>
</dbReference>
<evidence type="ECO:0000256" key="2">
    <source>
        <dbReference type="ARBA" id="ARBA00022729"/>
    </source>
</evidence>
<dbReference type="Pfam" id="PF23344">
    <property type="entry name" value="ZP-N"/>
    <property type="match status" value="1"/>
</dbReference>
<evidence type="ECO:0000256" key="1">
    <source>
        <dbReference type="ARBA" id="ARBA00022536"/>
    </source>
</evidence>
<proteinExistence type="predicted"/>
<dbReference type="InterPro" id="IPR008197">
    <property type="entry name" value="WAP_dom"/>
</dbReference>
<keyword evidence="5" id="KW-0325">Glycoprotein</keyword>
<feature type="domain" description="SEA" evidence="9">
    <location>
        <begin position="732"/>
        <end position="844"/>
    </location>
</feature>
<dbReference type="InterPro" id="IPR011489">
    <property type="entry name" value="EMI_domain"/>
</dbReference>
<keyword evidence="1 6" id="KW-0245">EGF-like domain</keyword>
<evidence type="ECO:0000256" key="7">
    <source>
        <dbReference type="SAM" id="MobiDB-lite"/>
    </source>
</evidence>
<feature type="domain" description="ZP" evidence="11">
    <location>
        <begin position="935"/>
        <end position="1177"/>
    </location>
</feature>
<dbReference type="Pfam" id="PF00095">
    <property type="entry name" value="WAP"/>
    <property type="match status" value="1"/>
</dbReference>
<dbReference type="PROSITE" id="PS00010">
    <property type="entry name" value="ASX_HYDROXYL"/>
    <property type="match status" value="1"/>
</dbReference>
<name>A0A7K7M1Q5_9PASS</name>
<keyword evidence="3" id="KW-0677">Repeat</keyword>
<dbReference type="SMART" id="SM00179">
    <property type="entry name" value="EGF_CA"/>
    <property type="match status" value="2"/>
</dbReference>
<evidence type="ECO:0000256" key="6">
    <source>
        <dbReference type="PROSITE-ProRule" id="PRU00076"/>
    </source>
</evidence>
<dbReference type="InterPro" id="IPR018097">
    <property type="entry name" value="EGF_Ca-bd_CS"/>
</dbReference>
<accession>A0A7K7M1Q5</accession>
<dbReference type="InterPro" id="IPR000152">
    <property type="entry name" value="EGF-type_Asp/Asn_hydroxyl_site"/>
</dbReference>
<dbReference type="InterPro" id="IPR042235">
    <property type="entry name" value="ZP-C_dom"/>
</dbReference>
<dbReference type="PROSITE" id="PS51390">
    <property type="entry name" value="WAP"/>
    <property type="match status" value="1"/>
</dbReference>
<dbReference type="InterPro" id="IPR055356">
    <property type="entry name" value="ZP-N"/>
</dbReference>
<keyword evidence="8" id="KW-0812">Transmembrane</keyword>
<feature type="domain" description="SEA" evidence="9">
    <location>
        <begin position="371"/>
        <end position="485"/>
    </location>
</feature>
<dbReference type="SUPFAM" id="SSF49265">
    <property type="entry name" value="Fibronectin type III"/>
    <property type="match status" value="1"/>
</dbReference>
<dbReference type="SUPFAM" id="SSF57196">
    <property type="entry name" value="EGF/Laminin"/>
    <property type="match status" value="1"/>
</dbReference>
<dbReference type="SMART" id="SM00241">
    <property type="entry name" value="ZP"/>
    <property type="match status" value="1"/>
</dbReference>
<dbReference type="PROSITE" id="PS50026">
    <property type="entry name" value="EGF_3"/>
    <property type="match status" value="1"/>
</dbReference>
<dbReference type="InterPro" id="IPR001507">
    <property type="entry name" value="ZP_dom"/>
</dbReference>
<dbReference type="GO" id="GO:0005509">
    <property type="term" value="F:calcium ion binding"/>
    <property type="evidence" value="ECO:0007669"/>
    <property type="project" value="InterPro"/>
</dbReference>
<dbReference type="InterPro" id="IPR048290">
    <property type="entry name" value="ZP_chr"/>
</dbReference>
<feature type="domain" description="WAP" evidence="13">
    <location>
        <begin position="89"/>
        <end position="133"/>
    </location>
</feature>
<dbReference type="InterPro" id="IPR036116">
    <property type="entry name" value="FN3_sf"/>
</dbReference>
<feature type="transmembrane region" description="Helical" evidence="8">
    <location>
        <begin position="1213"/>
        <end position="1238"/>
    </location>
</feature>
<dbReference type="CDD" id="cd00199">
    <property type="entry name" value="WAP"/>
    <property type="match status" value="1"/>
</dbReference>
<dbReference type="Pfam" id="PF00100">
    <property type="entry name" value="Zona_pellucida"/>
    <property type="match status" value="1"/>
</dbReference>
<dbReference type="GO" id="GO:0005576">
    <property type="term" value="C:extracellular region"/>
    <property type="evidence" value="ECO:0007669"/>
    <property type="project" value="InterPro"/>
</dbReference>
<dbReference type="Pfam" id="PF07645">
    <property type="entry name" value="EGF_CA"/>
    <property type="match status" value="2"/>
</dbReference>
<dbReference type="Gene3D" id="2.10.25.10">
    <property type="entry name" value="Laminin"/>
    <property type="match status" value="1"/>
</dbReference>
<feature type="domain" description="EMI" evidence="12">
    <location>
        <begin position="8"/>
        <end position="81"/>
    </location>
</feature>
<evidence type="ECO:0000259" key="12">
    <source>
        <dbReference type="PROSITE" id="PS51041"/>
    </source>
</evidence>